<dbReference type="PANTHER" id="PTHR41533:SF1">
    <property type="entry name" value="L,D-TRANSPEPTIDASE YCBB-RELATED"/>
    <property type="match status" value="1"/>
</dbReference>
<dbReference type="PROSITE" id="PS52029">
    <property type="entry name" value="LD_TPASE"/>
    <property type="match status" value="1"/>
</dbReference>
<keyword evidence="5 7" id="KW-0573">Peptidoglycan synthesis</keyword>
<dbReference type="Gene3D" id="2.40.440.10">
    <property type="entry name" value="L,D-transpeptidase catalytic domain-like"/>
    <property type="match status" value="1"/>
</dbReference>
<dbReference type="UniPathway" id="UPA00219"/>
<keyword evidence="4 7" id="KW-0133">Cell shape</keyword>
<keyword evidence="8" id="KW-1133">Transmembrane helix</keyword>
<gene>
    <name evidence="10" type="ORF">G293_01415</name>
</gene>
<dbReference type="GO" id="GO:0016740">
    <property type="term" value="F:transferase activity"/>
    <property type="evidence" value="ECO:0007669"/>
    <property type="project" value="UniProtKB-KW"/>
</dbReference>
<keyword evidence="11" id="KW-1185">Reference proteome</keyword>
<feature type="transmembrane region" description="Helical" evidence="8">
    <location>
        <begin position="12"/>
        <end position="31"/>
    </location>
</feature>
<feature type="active site" description="Nucleophile" evidence="7">
    <location>
        <position position="343"/>
    </location>
</feature>
<proteinExistence type="inferred from homology"/>
<reference evidence="10 11" key="1">
    <citation type="journal article" date="2015" name="Genome Announc.">
        <title>Complete Genome Sequence of 'Candidatus Liberibacter africanus,' a Bacterium Associated with Citrus Huanglongbing.</title>
        <authorList>
            <person name="Lin H."/>
            <person name="Pietersen G."/>
            <person name="Han C."/>
            <person name="Read D.A."/>
            <person name="Lou B."/>
            <person name="Gupta G."/>
            <person name="Civerolo E.L."/>
        </authorList>
    </citation>
    <scope>NUCLEOTIDE SEQUENCE [LARGE SCALE GENOMIC DNA]</scope>
    <source>
        <strain evidence="10 11">PTSAPSY</strain>
    </source>
</reference>
<dbReference type="InterPro" id="IPR036365">
    <property type="entry name" value="PGBD-like_sf"/>
</dbReference>
<evidence type="ECO:0000256" key="5">
    <source>
        <dbReference type="ARBA" id="ARBA00022984"/>
    </source>
</evidence>
<evidence type="ECO:0000256" key="1">
    <source>
        <dbReference type="ARBA" id="ARBA00004752"/>
    </source>
</evidence>
<dbReference type="OrthoDB" id="9778545at2"/>
<evidence type="ECO:0000256" key="8">
    <source>
        <dbReference type="SAM" id="Phobius"/>
    </source>
</evidence>
<dbReference type="InterPro" id="IPR005490">
    <property type="entry name" value="LD_TPept_cat_dom"/>
</dbReference>
<comment type="similarity">
    <text evidence="2">Belongs to the YkuD family.</text>
</comment>
<protein>
    <recommendedName>
        <fullName evidence="9">L,D-TPase catalytic domain-containing protein</fullName>
    </recommendedName>
</protein>
<dbReference type="PANTHER" id="PTHR41533">
    <property type="entry name" value="L,D-TRANSPEPTIDASE HI_1667-RELATED"/>
    <property type="match status" value="1"/>
</dbReference>
<dbReference type="RefSeq" id="WP_047263978.1">
    <property type="nucleotide sequence ID" value="NZ_CP004021.1"/>
</dbReference>
<dbReference type="KEGG" id="lau:G293_01415"/>
<keyword evidence="8" id="KW-0472">Membrane</keyword>
<keyword evidence="6 7" id="KW-0961">Cell wall biogenesis/degradation</keyword>
<dbReference type="InterPro" id="IPR052905">
    <property type="entry name" value="LD-transpeptidase_YkuD-like"/>
</dbReference>
<dbReference type="Pfam" id="PF01471">
    <property type="entry name" value="PG_binding_1"/>
    <property type="match status" value="1"/>
</dbReference>
<accession>A0A0G3I3Y2</accession>
<dbReference type="STRING" id="1277257.G293_01415"/>
<keyword evidence="3" id="KW-0808">Transferase</keyword>
<dbReference type="SUPFAM" id="SSF47090">
    <property type="entry name" value="PGBD-like"/>
    <property type="match status" value="1"/>
</dbReference>
<evidence type="ECO:0000313" key="11">
    <source>
        <dbReference type="Proteomes" id="UP000035503"/>
    </source>
</evidence>
<dbReference type="InterPro" id="IPR002477">
    <property type="entry name" value="Peptidoglycan-bd-like"/>
</dbReference>
<dbReference type="PATRIC" id="fig|1277257.4.peg.310"/>
<feature type="active site" description="Proton donor/acceptor" evidence="7">
    <location>
        <position position="324"/>
    </location>
</feature>
<feature type="domain" description="L,D-TPase catalytic" evidence="9">
    <location>
        <begin position="194"/>
        <end position="383"/>
    </location>
</feature>
<name>A0A0G3I3Y2_LIBAF</name>
<evidence type="ECO:0000313" key="10">
    <source>
        <dbReference type="EMBL" id="AKK19915.1"/>
    </source>
</evidence>
<dbReference type="GO" id="GO:0008360">
    <property type="term" value="P:regulation of cell shape"/>
    <property type="evidence" value="ECO:0007669"/>
    <property type="project" value="UniProtKB-UniRule"/>
</dbReference>
<evidence type="ECO:0000256" key="3">
    <source>
        <dbReference type="ARBA" id="ARBA00022679"/>
    </source>
</evidence>
<sequence>MIEYLKRNKILHRFFVYLMLPMVVFVIRYPARADVLDEMIKESYHTSIDGRFDNVLSRSEMSVNSDSALVSKMTVAQMEKAIAFYQSIQDRGGWPQLESHHLHLGSSSVLVQRLRERLIISGDLDSSKGFSSVFDSYVESAVKFFQIRHGLLPSGIVDDSTLQALNVSVEMRIRQLRVNLLRINNLLGKKMGVRYVMVNIPSASLEAVDSGRVELRSVVIVGKVDRQTPILHSRINRIVFNPYWVIPRSIIQKDIMAIQRQDPQYLKENNIHMINDRGKEVFADEVDWDSADAPNFLFRQDPGKINAMASTKIEFYSRNNTYMHDTPDPTLFDNVLRFETSGCVRVRNIMDLNIWLLKNNSNWSRYNIEEVVKTRKTTPVQLTKEIPIHFIYISAWSTKDSIIQFRDDIYGLDNIHIESIPLPEEHSVDSA</sequence>
<keyword evidence="8" id="KW-0812">Transmembrane</keyword>
<evidence type="ECO:0000256" key="4">
    <source>
        <dbReference type="ARBA" id="ARBA00022960"/>
    </source>
</evidence>
<evidence type="ECO:0000259" key="9">
    <source>
        <dbReference type="PROSITE" id="PS52029"/>
    </source>
</evidence>
<evidence type="ECO:0000256" key="7">
    <source>
        <dbReference type="PROSITE-ProRule" id="PRU01373"/>
    </source>
</evidence>
<dbReference type="InterPro" id="IPR038063">
    <property type="entry name" value="Transpep_catalytic_dom"/>
</dbReference>
<comment type="pathway">
    <text evidence="1 7">Cell wall biogenesis; peptidoglycan biosynthesis.</text>
</comment>
<evidence type="ECO:0000256" key="6">
    <source>
        <dbReference type="ARBA" id="ARBA00023316"/>
    </source>
</evidence>
<dbReference type="Gene3D" id="1.10.101.10">
    <property type="entry name" value="PGBD-like superfamily/PGBD"/>
    <property type="match status" value="1"/>
</dbReference>
<dbReference type="AlphaFoldDB" id="A0A0G3I3Y2"/>
<dbReference type="GO" id="GO:0004180">
    <property type="term" value="F:carboxypeptidase activity"/>
    <property type="evidence" value="ECO:0007669"/>
    <property type="project" value="UniProtKB-ARBA"/>
</dbReference>
<dbReference type="GO" id="GO:0071555">
    <property type="term" value="P:cell wall organization"/>
    <property type="evidence" value="ECO:0007669"/>
    <property type="project" value="UniProtKB-UniRule"/>
</dbReference>
<organism evidence="10 11">
    <name type="scientific">Candidatus Liberibacter africanus PTSAPSY</name>
    <dbReference type="NCBI Taxonomy" id="1277257"/>
    <lineage>
        <taxon>Bacteria</taxon>
        <taxon>Pseudomonadati</taxon>
        <taxon>Pseudomonadota</taxon>
        <taxon>Alphaproteobacteria</taxon>
        <taxon>Hyphomicrobiales</taxon>
        <taxon>Rhizobiaceae</taxon>
        <taxon>Liberibacter</taxon>
    </lineage>
</organism>
<dbReference type="EMBL" id="CP004021">
    <property type="protein sequence ID" value="AKK19915.1"/>
    <property type="molecule type" value="Genomic_DNA"/>
</dbReference>
<dbReference type="InterPro" id="IPR036366">
    <property type="entry name" value="PGBDSf"/>
</dbReference>
<dbReference type="SUPFAM" id="SSF141523">
    <property type="entry name" value="L,D-transpeptidase catalytic domain-like"/>
    <property type="match status" value="1"/>
</dbReference>
<dbReference type="CDD" id="cd16913">
    <property type="entry name" value="YkuD_like"/>
    <property type="match status" value="1"/>
</dbReference>
<dbReference type="Proteomes" id="UP000035503">
    <property type="component" value="Chromosome"/>
</dbReference>
<dbReference type="Pfam" id="PF03734">
    <property type="entry name" value="YkuD"/>
    <property type="match status" value="1"/>
</dbReference>
<dbReference type="GO" id="GO:0009252">
    <property type="term" value="P:peptidoglycan biosynthetic process"/>
    <property type="evidence" value="ECO:0007669"/>
    <property type="project" value="UniProtKB-UniPathway"/>
</dbReference>
<evidence type="ECO:0000256" key="2">
    <source>
        <dbReference type="ARBA" id="ARBA00005992"/>
    </source>
</evidence>